<proteinExistence type="predicted"/>
<dbReference type="EMBL" id="BBIY01000088">
    <property type="protein sequence ID" value="GAK74279.1"/>
    <property type="molecule type" value="Genomic_DNA"/>
</dbReference>
<gene>
    <name evidence="1" type="ORF">OYV_07840</name>
</gene>
<sequence length="100" mass="10939">MLFSTKPSRVNNSTSNLISAETNLLSLVRANLESLVYTSKSLLSCVLTFAPTLNLSVLSTSLTLNVGKNTFKKHFLVVSLFSKPFTEAKHKNGASTKLIY</sequence>
<dbReference type="Proteomes" id="UP000028900">
    <property type="component" value="Unassembled WGS sequence"/>
</dbReference>
<comment type="caution">
    <text evidence="1">The sequence shown here is derived from an EMBL/GenBank/DDBJ whole genome shotgun (WGS) entry which is preliminary data.</text>
</comment>
<protein>
    <submittedName>
        <fullName evidence="1">Predicted glycosyltransferase</fullName>
    </submittedName>
</protein>
<accession>A0ABQ0J3Y5</accession>
<keyword evidence="2" id="KW-1185">Reference proteome</keyword>
<reference evidence="2" key="1">
    <citation type="journal article" date="2014" name="Genome Announc.">
        <title>Draft Genome Sequence of ''Candidatus Phytoplasma asteris'' Strain OY-V, an Unculturable Plant-Pathogenic Bacterium.</title>
        <authorList>
            <person name="Kakizawa S."/>
            <person name="Makino A."/>
            <person name="Ishii Y."/>
            <person name="Tamaki H."/>
            <person name="Kamagata Y."/>
        </authorList>
    </citation>
    <scope>NUCLEOTIDE SEQUENCE [LARGE SCALE GENOMIC DNA]</scope>
    <source>
        <strain evidence="2">OY-V</strain>
    </source>
</reference>
<dbReference type="RefSeq" id="WP_011160572.1">
    <property type="nucleotide sequence ID" value="NZ_BBIY01000088.1"/>
</dbReference>
<reference evidence="1 2" key="2">
    <citation type="journal article" date="2014" name="Genome Announc.">
        <title>Draft Genome Sequence of 'Candidatus Phytoplasma asteris' Strain OY-V, an Unculturable Plant-Pathogenic Bacterium.</title>
        <authorList>
            <person name="Kakizawa S."/>
            <person name="Makino A."/>
            <person name="Ishii Y."/>
            <person name="Tamaki H."/>
            <person name="Kamagata Y."/>
        </authorList>
    </citation>
    <scope>NUCLEOTIDE SEQUENCE [LARGE SCALE GENOMIC DNA]</scope>
    <source>
        <strain evidence="1 2">OY-V</strain>
    </source>
</reference>
<evidence type="ECO:0000313" key="2">
    <source>
        <dbReference type="Proteomes" id="UP000028900"/>
    </source>
</evidence>
<name>A0ABQ0J3Y5_9MOLU</name>
<evidence type="ECO:0000313" key="1">
    <source>
        <dbReference type="EMBL" id="GAK74279.1"/>
    </source>
</evidence>
<organism evidence="1 2">
    <name type="scientific">'Chrysanthemum coronarium' phytoplasma</name>
    <dbReference type="NCBI Taxonomy" id="1520703"/>
    <lineage>
        <taxon>Bacteria</taxon>
        <taxon>Bacillati</taxon>
        <taxon>Mycoplasmatota</taxon>
        <taxon>Mollicutes</taxon>
        <taxon>Acholeplasmatales</taxon>
        <taxon>Acholeplasmataceae</taxon>
        <taxon>Candidatus Phytoplasma</taxon>
        <taxon>16SrI (Aster yellows group)</taxon>
    </lineage>
</organism>